<gene>
    <name evidence="2" type="ORF">RFULGI_LOCUS9395</name>
</gene>
<protein>
    <submittedName>
        <fullName evidence="2">17611_t:CDS:1</fullName>
    </submittedName>
</protein>
<feature type="region of interest" description="Disordered" evidence="1">
    <location>
        <begin position="51"/>
        <end position="75"/>
    </location>
</feature>
<name>A0A9N9EIH8_9GLOM</name>
<evidence type="ECO:0000313" key="3">
    <source>
        <dbReference type="Proteomes" id="UP000789396"/>
    </source>
</evidence>
<dbReference type="Proteomes" id="UP000789396">
    <property type="component" value="Unassembled WGS sequence"/>
</dbReference>
<dbReference type="EMBL" id="CAJVPZ010016710">
    <property type="protein sequence ID" value="CAG8675343.1"/>
    <property type="molecule type" value="Genomic_DNA"/>
</dbReference>
<dbReference type="AlphaFoldDB" id="A0A9N9EIH8"/>
<proteinExistence type="predicted"/>
<feature type="non-terminal residue" evidence="2">
    <location>
        <position position="75"/>
    </location>
</feature>
<evidence type="ECO:0000256" key="1">
    <source>
        <dbReference type="SAM" id="MobiDB-lite"/>
    </source>
</evidence>
<reference evidence="2" key="1">
    <citation type="submission" date="2021-06" db="EMBL/GenBank/DDBJ databases">
        <authorList>
            <person name="Kallberg Y."/>
            <person name="Tangrot J."/>
            <person name="Rosling A."/>
        </authorList>
    </citation>
    <scope>NUCLEOTIDE SEQUENCE</scope>
    <source>
        <strain evidence="2">IN212</strain>
    </source>
</reference>
<organism evidence="2 3">
    <name type="scientific">Racocetra fulgida</name>
    <dbReference type="NCBI Taxonomy" id="60492"/>
    <lineage>
        <taxon>Eukaryota</taxon>
        <taxon>Fungi</taxon>
        <taxon>Fungi incertae sedis</taxon>
        <taxon>Mucoromycota</taxon>
        <taxon>Glomeromycotina</taxon>
        <taxon>Glomeromycetes</taxon>
        <taxon>Diversisporales</taxon>
        <taxon>Gigasporaceae</taxon>
        <taxon>Racocetra</taxon>
    </lineage>
</organism>
<comment type="caution">
    <text evidence="2">The sequence shown here is derived from an EMBL/GenBank/DDBJ whole genome shotgun (WGS) entry which is preliminary data.</text>
</comment>
<keyword evidence="3" id="KW-1185">Reference proteome</keyword>
<evidence type="ECO:0000313" key="2">
    <source>
        <dbReference type="EMBL" id="CAG8675343.1"/>
    </source>
</evidence>
<sequence length="75" mass="8437">LIRPLSLEPILKHQQAGNQSISFTLTSSPMMKLELNEKAISKPLKITTDIRTSQNYDKTQQIGGRTINQGQENQN</sequence>
<accession>A0A9N9EIH8</accession>